<dbReference type="OrthoDB" id="9790211at2"/>
<keyword evidence="4 7" id="KW-0812">Transmembrane</keyword>
<evidence type="ECO:0000313" key="9">
    <source>
        <dbReference type="EMBL" id="RWY44772.1"/>
    </source>
</evidence>
<keyword evidence="3" id="KW-1003">Cell membrane</keyword>
<dbReference type="PANTHER" id="PTHR30183:SF2">
    <property type="entry name" value="IRON UTILIZATION PROTEIN"/>
    <property type="match status" value="1"/>
</dbReference>
<comment type="similarity">
    <text evidence="7">Belongs to the binding-protein-dependent transport system permease family.</text>
</comment>
<dbReference type="Proteomes" id="UP000287168">
    <property type="component" value="Unassembled WGS sequence"/>
</dbReference>
<comment type="subcellular location">
    <subcellularLocation>
        <location evidence="1 7">Cell membrane</location>
        <topology evidence="1 7">Multi-pass membrane protein</topology>
    </subcellularLocation>
</comment>
<feature type="transmembrane region" description="Helical" evidence="7">
    <location>
        <begin position="498"/>
        <end position="517"/>
    </location>
</feature>
<feature type="transmembrane region" description="Helical" evidence="7">
    <location>
        <begin position="384"/>
        <end position="404"/>
    </location>
</feature>
<keyword evidence="2 7" id="KW-0813">Transport</keyword>
<comment type="caution">
    <text evidence="9">The sequence shown here is derived from an EMBL/GenBank/DDBJ whole genome shotgun (WGS) entry which is preliminary data.</text>
</comment>
<dbReference type="InterPro" id="IPR035906">
    <property type="entry name" value="MetI-like_sf"/>
</dbReference>
<dbReference type="PANTHER" id="PTHR30183">
    <property type="entry name" value="MOLYBDENUM TRANSPORT SYSTEM PERMEASE PROTEIN MODB"/>
    <property type="match status" value="1"/>
</dbReference>
<evidence type="ECO:0000256" key="3">
    <source>
        <dbReference type="ARBA" id="ARBA00022475"/>
    </source>
</evidence>
<accession>A0A3S3WVE7</accession>
<feature type="transmembrane region" description="Helical" evidence="7">
    <location>
        <begin position="267"/>
        <end position="291"/>
    </location>
</feature>
<protein>
    <submittedName>
        <fullName evidence="9">Iron ABC transporter permease</fullName>
    </submittedName>
</protein>
<feature type="domain" description="ABC transmembrane type-1" evidence="8">
    <location>
        <begin position="31"/>
        <end position="236"/>
    </location>
</feature>
<evidence type="ECO:0000313" key="10">
    <source>
        <dbReference type="Proteomes" id="UP000287168"/>
    </source>
</evidence>
<evidence type="ECO:0000256" key="4">
    <source>
        <dbReference type="ARBA" id="ARBA00022692"/>
    </source>
</evidence>
<feature type="transmembrane region" description="Helical" evidence="7">
    <location>
        <begin position="354"/>
        <end position="372"/>
    </location>
</feature>
<dbReference type="AlphaFoldDB" id="A0A3S3WVE7"/>
<evidence type="ECO:0000259" key="8">
    <source>
        <dbReference type="PROSITE" id="PS50928"/>
    </source>
</evidence>
<evidence type="ECO:0000256" key="2">
    <source>
        <dbReference type="ARBA" id="ARBA00022448"/>
    </source>
</evidence>
<feature type="transmembrane region" description="Helical" evidence="7">
    <location>
        <begin position="311"/>
        <end position="333"/>
    </location>
</feature>
<dbReference type="GO" id="GO:0055085">
    <property type="term" value="P:transmembrane transport"/>
    <property type="evidence" value="ECO:0007669"/>
    <property type="project" value="InterPro"/>
</dbReference>
<dbReference type="InterPro" id="IPR000515">
    <property type="entry name" value="MetI-like"/>
</dbReference>
<dbReference type="SUPFAM" id="SSF161098">
    <property type="entry name" value="MetI-like"/>
    <property type="match status" value="2"/>
</dbReference>
<dbReference type="EMBL" id="SBLC01000002">
    <property type="protein sequence ID" value="RWY44772.1"/>
    <property type="molecule type" value="Genomic_DNA"/>
</dbReference>
<evidence type="ECO:0000256" key="7">
    <source>
        <dbReference type="RuleBase" id="RU363032"/>
    </source>
</evidence>
<dbReference type="CDD" id="cd06261">
    <property type="entry name" value="TM_PBP2"/>
    <property type="match status" value="2"/>
</dbReference>
<gene>
    <name evidence="9" type="ORF">EP867_01155</name>
</gene>
<sequence length="528" mass="56720">MAPVLALLWQASQGSAMLWSHLMGSVLPHAFGQTLILMTGVGVLVAFTGTLLAWTVTAYDFRGRRLLEWGLLLPLAVPTYIVAYAYLDLLHPIGPVQDFLRQMLGYSSPRQFRLPDLRSMPGAILLLSLVLFPYVYLPVRAMFTTQAANLLEVSRTLGLSRRAAFWRVAVPSARPAIAVGVSLALMEVLNDIGASEFLGVRSLTISVYTTWVTRSDLPGAAQIALAMLVLVVALVSLERWARRNQRYNINAQRARMMAPLRIRGPRAAGLFALAALPMVFGFVIPAGYLAIEAAERFHSAGLSAQLLREAGNSFMISALATLAVLICGVIIACGERLFPSRPLQIAQRISGLGYAMPGTVLAIGILTVSAGFDRRLDALMQSWFGLSTGLLLIGSGMALGYAYLVRFLGIASGSTEAGLTRFPRSYDHAARSLGRSAAGTVFSLHLPLSRSAIAAGGLLVFVDCMKELSATLLLRPLNFETLATHLYGEAARGTYEEASIAALAIVAVGILPVILLARVGRQGRQRAA</sequence>
<keyword evidence="5 7" id="KW-1133">Transmembrane helix</keyword>
<evidence type="ECO:0000256" key="6">
    <source>
        <dbReference type="ARBA" id="ARBA00023136"/>
    </source>
</evidence>
<evidence type="ECO:0000256" key="5">
    <source>
        <dbReference type="ARBA" id="ARBA00022989"/>
    </source>
</evidence>
<feature type="domain" description="ABC transmembrane type-1" evidence="8">
    <location>
        <begin position="310"/>
        <end position="516"/>
    </location>
</feature>
<evidence type="ECO:0000256" key="1">
    <source>
        <dbReference type="ARBA" id="ARBA00004651"/>
    </source>
</evidence>
<feature type="transmembrane region" description="Helical" evidence="7">
    <location>
        <begin position="164"/>
        <end position="186"/>
    </location>
</feature>
<dbReference type="GO" id="GO:0005886">
    <property type="term" value="C:plasma membrane"/>
    <property type="evidence" value="ECO:0007669"/>
    <property type="project" value="UniProtKB-SubCell"/>
</dbReference>
<dbReference type="Gene3D" id="1.10.3720.10">
    <property type="entry name" value="MetI-like"/>
    <property type="match status" value="2"/>
</dbReference>
<keyword evidence="10" id="KW-1185">Reference proteome</keyword>
<feature type="transmembrane region" description="Helical" evidence="7">
    <location>
        <begin position="66"/>
        <end position="87"/>
    </location>
</feature>
<dbReference type="Pfam" id="PF00528">
    <property type="entry name" value="BPD_transp_1"/>
    <property type="match status" value="2"/>
</dbReference>
<organism evidence="9 10">
    <name type="scientific">Falsigemmobacter intermedius</name>
    <dbReference type="NCBI Taxonomy" id="1553448"/>
    <lineage>
        <taxon>Bacteria</taxon>
        <taxon>Pseudomonadati</taxon>
        <taxon>Pseudomonadota</taxon>
        <taxon>Alphaproteobacteria</taxon>
        <taxon>Rhodobacterales</taxon>
        <taxon>Paracoccaceae</taxon>
        <taxon>Falsigemmobacter</taxon>
    </lineage>
</organism>
<feature type="transmembrane region" description="Helical" evidence="7">
    <location>
        <begin position="441"/>
        <end position="462"/>
    </location>
</feature>
<proteinExistence type="inferred from homology"/>
<feature type="transmembrane region" description="Helical" evidence="7">
    <location>
        <begin position="30"/>
        <end position="54"/>
    </location>
</feature>
<feature type="transmembrane region" description="Helical" evidence="7">
    <location>
        <begin position="123"/>
        <end position="143"/>
    </location>
</feature>
<keyword evidence="6 7" id="KW-0472">Membrane</keyword>
<name>A0A3S3WVE7_9RHOB</name>
<dbReference type="PROSITE" id="PS50928">
    <property type="entry name" value="ABC_TM1"/>
    <property type="match status" value="2"/>
</dbReference>
<reference evidence="9 10" key="1">
    <citation type="journal article" date="2015" name="Int. J. Syst. Evol. Microbiol.">
        <title>Gemmobacter intermedius sp. nov., isolated from a white stork (Ciconia ciconia).</title>
        <authorList>
            <person name="Kampfer P."/>
            <person name="Jerzak L."/>
            <person name="Wilharm G."/>
            <person name="Golke J."/>
            <person name="Busse H.J."/>
            <person name="Glaeser S.P."/>
        </authorList>
    </citation>
    <scope>NUCLEOTIDE SEQUENCE [LARGE SCALE GENOMIC DNA]</scope>
    <source>
        <strain evidence="9 10">119/4</strain>
    </source>
</reference>
<feature type="transmembrane region" description="Helical" evidence="7">
    <location>
        <begin position="219"/>
        <end position="237"/>
    </location>
</feature>